<dbReference type="STRING" id="1349421.OI18_02600"/>
<dbReference type="SMART" id="SM00228">
    <property type="entry name" value="PDZ"/>
    <property type="match status" value="2"/>
</dbReference>
<feature type="domain" description="PDZ" evidence="3">
    <location>
        <begin position="127"/>
        <end position="203"/>
    </location>
</feature>
<evidence type="ECO:0000256" key="1">
    <source>
        <dbReference type="ARBA" id="ARBA00010541"/>
    </source>
</evidence>
<proteinExistence type="inferred from homology"/>
<dbReference type="Pfam" id="PF13180">
    <property type="entry name" value="PDZ_2"/>
    <property type="match status" value="2"/>
</dbReference>
<dbReference type="Proteomes" id="UP000031408">
    <property type="component" value="Unassembled WGS sequence"/>
</dbReference>
<accession>A0A0C1J001</accession>
<dbReference type="RefSeq" id="WP_039136878.1">
    <property type="nucleotide sequence ID" value="NZ_JSVC01000002.1"/>
</dbReference>
<evidence type="ECO:0000313" key="5">
    <source>
        <dbReference type="Proteomes" id="UP000031408"/>
    </source>
</evidence>
<protein>
    <recommendedName>
        <fullName evidence="3">PDZ domain-containing protein</fullName>
    </recommendedName>
</protein>
<comment type="similarity">
    <text evidence="1">Belongs to the peptidase S1C family.</text>
</comment>
<dbReference type="Gene3D" id="2.30.42.10">
    <property type="match status" value="2"/>
</dbReference>
<gene>
    <name evidence="4" type="ORF">OI18_02600</name>
</gene>
<reference evidence="4 5" key="1">
    <citation type="submission" date="2014-11" db="EMBL/GenBank/DDBJ databases">
        <title>Genome sequence of Flavihumibacter solisilvae 3-3.</title>
        <authorList>
            <person name="Zhou G."/>
            <person name="Li M."/>
            <person name="Wang G."/>
        </authorList>
    </citation>
    <scope>NUCLEOTIDE SEQUENCE [LARGE SCALE GENOMIC DNA]</scope>
    <source>
        <strain evidence="4 5">3-3</strain>
    </source>
</reference>
<dbReference type="EMBL" id="JSVC01000002">
    <property type="protein sequence ID" value="KIC96079.1"/>
    <property type="molecule type" value="Genomic_DNA"/>
</dbReference>
<feature type="domain" description="PDZ" evidence="3">
    <location>
        <begin position="248"/>
        <end position="299"/>
    </location>
</feature>
<dbReference type="PANTHER" id="PTHR22939:SF129">
    <property type="entry name" value="SERINE PROTEASE HTRA2, MITOCHONDRIAL"/>
    <property type="match status" value="1"/>
</dbReference>
<dbReference type="SUPFAM" id="SSF50156">
    <property type="entry name" value="PDZ domain-like"/>
    <property type="match status" value="2"/>
</dbReference>
<name>A0A0C1J001_9BACT</name>
<sequence length="342" mass="37801">MKSNIKKMILPAFLLGAMTLAVVNLSAQEKEKEKPKKSEKMDEYDQLIIKRKGGMDKEKDVKVVIELKGDEVIVNGKPLNEFDDDDLAILKNDISIIDGRRYRVATPRTPRSAFNEGGWSWSGDGQAFTIEPDKAFLGVSSTKGENGVIITEVTKESGAAKAGLKTGDIITTVSDQKITTPEELSKAIGKRKPDDKVAVTYLRGGKKSTVTVTLGKRTQPYVYNFKNDFDHNFEHNFNQDFNFSYNGGQPKLGLKAQDTDDGKGVKVLDIDDESAAEKAGLEEGDIITSLDGKDIKSVTDLVEITRAARDAKKVSMPIKYLRDNKPMQAELKIPRKLKTAEL</sequence>
<evidence type="ECO:0000313" key="4">
    <source>
        <dbReference type="EMBL" id="KIC96079.1"/>
    </source>
</evidence>
<dbReference type="InterPro" id="IPR036034">
    <property type="entry name" value="PDZ_sf"/>
</dbReference>
<feature type="signal peptide" evidence="2">
    <location>
        <begin position="1"/>
        <end position="27"/>
    </location>
</feature>
<keyword evidence="2" id="KW-0732">Signal</keyword>
<dbReference type="AlphaFoldDB" id="A0A0C1J001"/>
<organism evidence="4 5">
    <name type="scientific">Flavihumibacter solisilvae</name>
    <dbReference type="NCBI Taxonomy" id="1349421"/>
    <lineage>
        <taxon>Bacteria</taxon>
        <taxon>Pseudomonadati</taxon>
        <taxon>Bacteroidota</taxon>
        <taxon>Chitinophagia</taxon>
        <taxon>Chitinophagales</taxon>
        <taxon>Chitinophagaceae</taxon>
        <taxon>Flavihumibacter</taxon>
    </lineage>
</organism>
<dbReference type="PANTHER" id="PTHR22939">
    <property type="entry name" value="SERINE PROTEASE FAMILY S1C HTRA-RELATED"/>
    <property type="match status" value="1"/>
</dbReference>
<evidence type="ECO:0000256" key="2">
    <source>
        <dbReference type="SAM" id="SignalP"/>
    </source>
</evidence>
<comment type="caution">
    <text evidence="4">The sequence shown here is derived from an EMBL/GenBank/DDBJ whole genome shotgun (WGS) entry which is preliminary data.</text>
</comment>
<evidence type="ECO:0000259" key="3">
    <source>
        <dbReference type="PROSITE" id="PS50106"/>
    </source>
</evidence>
<dbReference type="OrthoDB" id="9781273at2"/>
<keyword evidence="5" id="KW-1185">Reference proteome</keyword>
<feature type="chain" id="PRO_5005171645" description="PDZ domain-containing protein" evidence="2">
    <location>
        <begin position="28"/>
        <end position="342"/>
    </location>
</feature>
<dbReference type="PROSITE" id="PS50106">
    <property type="entry name" value="PDZ"/>
    <property type="match status" value="2"/>
</dbReference>
<dbReference type="InterPro" id="IPR001478">
    <property type="entry name" value="PDZ"/>
</dbReference>